<evidence type="ECO:0000313" key="2">
    <source>
        <dbReference type="Proteomes" id="UP001488838"/>
    </source>
</evidence>
<dbReference type="AlphaFoldDB" id="A0AAW0J8J4"/>
<proteinExistence type="predicted"/>
<sequence length="417" mass="46217">MIDNKQNVFIHCHIRVNSTLAFGLGSIRGAKNLNVEPTDGQPCSLYPNPLNLLTSRLCVPRYRLARKNDAGHLGFFCSIGTKGVYYHALRSQRSICLCRPGIRTKGVYRHTLRACQACNSLGSLAPSKVPQSHRIYATGLQGRETIKAVTIGGLANPVIKITSVPKGFLVSEKLGSHRTLYHMVWSEITYAPHEAKLPVSHTNECKIAEADGLGSLPGGGHLCQGCSNDEAPPLALIGKENVLNPQRSSNHSQGQKEEEEILHQNMLNHAELLNYEDTDTTKTRQESGLSCNLRSPSTCDLFPSDSFKLFRVPQPPDNALEERPSVRALGFCLIDLFIGERDQGPYLRDFQSPLNSSIYENIRQLGAPDYVSVEKVRNTNKQERLQRPVFFTVGNTQNYSSKKKSDSFLLLGCLIQS</sequence>
<protein>
    <submittedName>
        <fullName evidence="1">Uncharacterized protein</fullName>
    </submittedName>
</protein>
<organism evidence="1 2">
    <name type="scientific">Myodes glareolus</name>
    <name type="common">Bank vole</name>
    <name type="synonym">Clethrionomys glareolus</name>
    <dbReference type="NCBI Taxonomy" id="447135"/>
    <lineage>
        <taxon>Eukaryota</taxon>
        <taxon>Metazoa</taxon>
        <taxon>Chordata</taxon>
        <taxon>Craniata</taxon>
        <taxon>Vertebrata</taxon>
        <taxon>Euteleostomi</taxon>
        <taxon>Mammalia</taxon>
        <taxon>Eutheria</taxon>
        <taxon>Euarchontoglires</taxon>
        <taxon>Glires</taxon>
        <taxon>Rodentia</taxon>
        <taxon>Myomorpha</taxon>
        <taxon>Muroidea</taxon>
        <taxon>Cricetidae</taxon>
        <taxon>Arvicolinae</taxon>
        <taxon>Myodes</taxon>
    </lineage>
</organism>
<reference evidence="1 2" key="1">
    <citation type="journal article" date="2023" name="bioRxiv">
        <title>Conserved and derived expression patterns and positive selection on dental genes reveal complex evolutionary context of ever-growing rodent molars.</title>
        <authorList>
            <person name="Calamari Z.T."/>
            <person name="Song A."/>
            <person name="Cohen E."/>
            <person name="Akter M."/>
            <person name="Roy R.D."/>
            <person name="Hallikas O."/>
            <person name="Christensen M.M."/>
            <person name="Li P."/>
            <person name="Marangoni P."/>
            <person name="Jernvall J."/>
            <person name="Klein O.D."/>
        </authorList>
    </citation>
    <scope>NUCLEOTIDE SEQUENCE [LARGE SCALE GENOMIC DNA]</scope>
    <source>
        <strain evidence="1">V071</strain>
    </source>
</reference>
<evidence type="ECO:0000313" key="1">
    <source>
        <dbReference type="EMBL" id="KAK7822629.1"/>
    </source>
</evidence>
<accession>A0AAW0J8J4</accession>
<keyword evidence="2" id="KW-1185">Reference proteome</keyword>
<dbReference type="Proteomes" id="UP001488838">
    <property type="component" value="Unassembled WGS sequence"/>
</dbReference>
<gene>
    <name evidence="1" type="ORF">U0070_001977</name>
</gene>
<name>A0AAW0J8J4_MYOGA</name>
<dbReference type="EMBL" id="JBBHLL010000057">
    <property type="protein sequence ID" value="KAK7822629.1"/>
    <property type="molecule type" value="Genomic_DNA"/>
</dbReference>
<comment type="caution">
    <text evidence="1">The sequence shown here is derived from an EMBL/GenBank/DDBJ whole genome shotgun (WGS) entry which is preliminary data.</text>
</comment>